<evidence type="ECO:0000256" key="3">
    <source>
        <dbReference type="ARBA" id="ARBA00023242"/>
    </source>
</evidence>
<sequence>MLSSATFTFCWPCGDSFELTPTISQCDGLKQCTTCVKRNLICYYPNNDNSANEIGGSPAKRRAIDTSSASPQEQTQSNPAPSKPKEAPKLPEEEKSSDPEDSLRSSSTKVESGIRSSSQQQVSRHKREVSDQRLESSSRNSTISGPDEEACLFAITRLLHDSTGRLLYVGDSANLSCLHLFRLCIENTSGASPFTTDPRQRNIVENVVSLPSDIKPPAPLPPRHTAEILVNSFFTNTAGLLDIFDENALKGAVDACYLDPLSAERSLISLLNLVFAIGLVLATPASGTHESVIIAELRCKRFDMAELFFQSGRDIGDLSSTLLDADFRAIQGLVLITVYMLATSKRNAAYAYHGIAVRQSFALGLHRIEARGLYITKPQYASLCSLWRSIFILDQFLAASLGRPPAISLDHCPEGALKDPAGDSLEDTDLHKIGINASVNSCLIISTVLRKFYSTRKVSAKTAQEIAKTCIQWSKELHHGLHWRQASQKRIPPARGMTILHVNLFYCHSVILVTRPFFLLLFIKQQATRGTCQPPKSVRFEQLAETCISASYHTVLMVQIAYEAGYLPQRNPFVLYFLFAASLVILGNEISSLVHKVEYSATISKAIEIMSSWAEADPQAERLRWILLAFRDVVAKQAANPERTFQIMGKALDGTVASGDPIMTFFANCGIARSHSMALLKPPAEFNGVRHHSLDSLTAHMHEASEPGPLSAPPSIVGGVVPATGMAGHYVTPTAEPDANETLSTEGSFDIQNLWDWADPSSAQNMVHCSSVGMDMPIPGTDADDDRLDGYHGYGGFLGTHLAGINGFYDGMHPIAPLYHTADMD</sequence>
<keyword evidence="2" id="KW-0804">Transcription</keyword>
<feature type="compositionally biased region" description="Polar residues" evidence="4">
    <location>
        <begin position="108"/>
        <end position="122"/>
    </location>
</feature>
<reference evidence="6 7" key="1">
    <citation type="submission" date="2019-06" db="EMBL/GenBank/DDBJ databases">
        <title>Draft genome sequence of the filamentous fungus Phialemoniopsis curvata isolated from diesel fuel.</title>
        <authorList>
            <person name="Varaljay V.A."/>
            <person name="Lyon W.J."/>
            <person name="Crouch A.L."/>
            <person name="Drake C.E."/>
            <person name="Hollomon J.M."/>
            <person name="Nadeau L.J."/>
            <person name="Nunn H.S."/>
            <person name="Stevenson B.S."/>
            <person name="Bojanowski C.L."/>
            <person name="Crookes-Goodson W.J."/>
        </authorList>
    </citation>
    <scope>NUCLEOTIDE SEQUENCE [LARGE SCALE GENOMIC DNA]</scope>
    <source>
        <strain evidence="6 7">D216</strain>
    </source>
</reference>
<dbReference type="SMART" id="SM00906">
    <property type="entry name" value="Fungal_trans"/>
    <property type="match status" value="1"/>
</dbReference>
<dbReference type="GO" id="GO:0000435">
    <property type="term" value="P:positive regulation of transcription from RNA polymerase II promoter by galactose"/>
    <property type="evidence" value="ECO:0007669"/>
    <property type="project" value="TreeGrafter"/>
</dbReference>
<dbReference type="STRING" id="1093900.A0A507AY98"/>
<dbReference type="PANTHER" id="PTHR47424:SF9">
    <property type="entry name" value="TAH-2"/>
    <property type="match status" value="1"/>
</dbReference>
<dbReference type="GO" id="GO:0008270">
    <property type="term" value="F:zinc ion binding"/>
    <property type="evidence" value="ECO:0007669"/>
    <property type="project" value="InterPro"/>
</dbReference>
<gene>
    <name evidence="6" type="ORF">E0L32_008989</name>
</gene>
<evidence type="ECO:0000259" key="5">
    <source>
        <dbReference type="SMART" id="SM00906"/>
    </source>
</evidence>
<feature type="domain" description="Xylanolytic transcriptional activator regulatory" evidence="5">
    <location>
        <begin position="349"/>
        <end position="424"/>
    </location>
</feature>
<evidence type="ECO:0000256" key="2">
    <source>
        <dbReference type="ARBA" id="ARBA00023163"/>
    </source>
</evidence>
<evidence type="ECO:0000256" key="1">
    <source>
        <dbReference type="ARBA" id="ARBA00023015"/>
    </source>
</evidence>
<evidence type="ECO:0000313" key="7">
    <source>
        <dbReference type="Proteomes" id="UP000319257"/>
    </source>
</evidence>
<keyword evidence="7" id="KW-1185">Reference proteome</keyword>
<dbReference type="CDD" id="cd12148">
    <property type="entry name" value="fungal_TF_MHR"/>
    <property type="match status" value="1"/>
</dbReference>
<dbReference type="EMBL" id="SKBQ01000062">
    <property type="protein sequence ID" value="TPX09798.1"/>
    <property type="molecule type" value="Genomic_DNA"/>
</dbReference>
<dbReference type="RefSeq" id="XP_030991509.1">
    <property type="nucleotide sequence ID" value="XM_031143906.1"/>
</dbReference>
<dbReference type="GO" id="GO:0005634">
    <property type="term" value="C:nucleus"/>
    <property type="evidence" value="ECO:0007669"/>
    <property type="project" value="TreeGrafter"/>
</dbReference>
<dbReference type="OrthoDB" id="4064873at2759"/>
<dbReference type="GO" id="GO:0006351">
    <property type="term" value="P:DNA-templated transcription"/>
    <property type="evidence" value="ECO:0007669"/>
    <property type="project" value="InterPro"/>
</dbReference>
<name>A0A507AY98_9PEZI</name>
<dbReference type="GO" id="GO:0000978">
    <property type="term" value="F:RNA polymerase II cis-regulatory region sequence-specific DNA binding"/>
    <property type="evidence" value="ECO:0007669"/>
    <property type="project" value="TreeGrafter"/>
</dbReference>
<dbReference type="InParanoid" id="A0A507AY98"/>
<feature type="region of interest" description="Disordered" evidence="4">
    <location>
        <begin position="47"/>
        <end position="145"/>
    </location>
</feature>
<feature type="compositionally biased region" description="Polar residues" evidence="4">
    <location>
        <begin position="65"/>
        <end position="76"/>
    </location>
</feature>
<keyword evidence="3" id="KW-0539">Nucleus</keyword>
<dbReference type="PANTHER" id="PTHR47424">
    <property type="entry name" value="REGULATORY PROTEIN GAL4"/>
    <property type="match status" value="1"/>
</dbReference>
<comment type="caution">
    <text evidence="6">The sequence shown here is derived from an EMBL/GenBank/DDBJ whole genome shotgun (WGS) entry which is preliminary data.</text>
</comment>
<evidence type="ECO:0000256" key="4">
    <source>
        <dbReference type="SAM" id="MobiDB-lite"/>
    </source>
</evidence>
<organism evidence="6 7">
    <name type="scientific">Thyridium curvatum</name>
    <dbReference type="NCBI Taxonomy" id="1093900"/>
    <lineage>
        <taxon>Eukaryota</taxon>
        <taxon>Fungi</taxon>
        <taxon>Dikarya</taxon>
        <taxon>Ascomycota</taxon>
        <taxon>Pezizomycotina</taxon>
        <taxon>Sordariomycetes</taxon>
        <taxon>Sordariomycetidae</taxon>
        <taxon>Thyridiales</taxon>
        <taxon>Thyridiaceae</taxon>
        <taxon>Thyridium</taxon>
    </lineage>
</organism>
<proteinExistence type="predicted"/>
<evidence type="ECO:0000313" key="6">
    <source>
        <dbReference type="EMBL" id="TPX09798.1"/>
    </source>
</evidence>
<feature type="compositionally biased region" description="Basic and acidic residues" evidence="4">
    <location>
        <begin position="83"/>
        <end position="103"/>
    </location>
</feature>
<dbReference type="AlphaFoldDB" id="A0A507AY98"/>
<keyword evidence="1" id="KW-0805">Transcription regulation</keyword>
<accession>A0A507AY98</accession>
<dbReference type="InterPro" id="IPR051127">
    <property type="entry name" value="Fungal_SecMet_Regulators"/>
</dbReference>
<dbReference type="Pfam" id="PF04082">
    <property type="entry name" value="Fungal_trans"/>
    <property type="match status" value="1"/>
</dbReference>
<protein>
    <recommendedName>
        <fullName evidence="5">Xylanolytic transcriptional activator regulatory domain-containing protein</fullName>
    </recommendedName>
</protein>
<dbReference type="Proteomes" id="UP000319257">
    <property type="component" value="Unassembled WGS sequence"/>
</dbReference>
<dbReference type="GO" id="GO:0000981">
    <property type="term" value="F:DNA-binding transcription factor activity, RNA polymerase II-specific"/>
    <property type="evidence" value="ECO:0007669"/>
    <property type="project" value="TreeGrafter"/>
</dbReference>
<dbReference type="InterPro" id="IPR007219">
    <property type="entry name" value="XnlR_reg_dom"/>
</dbReference>
<dbReference type="GeneID" id="41976436"/>